<comment type="function">
    <text evidence="7">Cytochromes P450 are a group of heme-thiolate monooxygenases. They oxidize a variety of structurally unrelated compounds, including steroids, fatty acids, and xenobiotics.</text>
</comment>
<reference evidence="9 10" key="1">
    <citation type="submission" date="2018-10" db="EMBL/GenBank/DDBJ databases">
        <title>Genomic Encyclopedia of Type Strains, Phase IV (KMG-IV): sequencing the most valuable type-strain genomes for metagenomic binning, comparative biology and taxonomic classification.</title>
        <authorList>
            <person name="Goeker M."/>
        </authorList>
    </citation>
    <scope>NUCLEOTIDE SEQUENCE [LARGE SCALE GENOMIC DNA]</scope>
    <source>
        <strain evidence="9 10">DSM 4734</strain>
    </source>
</reference>
<evidence type="ECO:0000256" key="5">
    <source>
        <dbReference type="ARBA" id="ARBA00023004"/>
    </source>
</evidence>
<evidence type="ECO:0000256" key="4">
    <source>
        <dbReference type="ARBA" id="ARBA00023002"/>
    </source>
</evidence>
<dbReference type="Pfam" id="PF00067">
    <property type="entry name" value="p450"/>
    <property type="match status" value="1"/>
</dbReference>
<evidence type="ECO:0008006" key="11">
    <source>
        <dbReference type="Google" id="ProtNLM"/>
    </source>
</evidence>
<dbReference type="OrthoDB" id="9801155at2"/>
<keyword evidence="5 8" id="KW-0408">Iron</keyword>
<dbReference type="InterPro" id="IPR002397">
    <property type="entry name" value="Cyt_P450_B"/>
</dbReference>
<dbReference type="GO" id="GO:0020037">
    <property type="term" value="F:heme binding"/>
    <property type="evidence" value="ECO:0007669"/>
    <property type="project" value="InterPro"/>
</dbReference>
<evidence type="ECO:0000313" key="9">
    <source>
        <dbReference type="EMBL" id="RKQ95329.1"/>
    </source>
</evidence>
<dbReference type="Proteomes" id="UP000273675">
    <property type="component" value="Unassembled WGS sequence"/>
</dbReference>
<proteinExistence type="inferred from homology"/>
<protein>
    <recommendedName>
        <fullName evidence="11">Cytochrome P450</fullName>
    </recommendedName>
</protein>
<dbReference type="PRINTS" id="PR00359">
    <property type="entry name" value="BP450"/>
</dbReference>
<sequence length="454" mass="52903">MQLVSDVILEDQAQTAPHLGMRYPSLDGFDLWDPSAWTQGHPHEFFRRMRETAPVMWSSADPKRAGFWSVTRYEDIKTVELAPDVYSSERGSINMFVMPRKEWKPKKLIPAAFNSIINLDQPHHMQMRIQQKDFFIPRFVEELRTRIDVKIDSLLDEMERQGPVVDFVKLFSQELPLYTLCEMLGIDEPDRPKIIRWMHYLELANQYFVNPWSLLSRRPWFPIKFYHYVNEMFAYGERVMAERRINPRKDLMTAIANTQMAGKPLPQEYLDGSWLLIIFAGNDTTRNSLSGTIRLMTQFEDQRQKVLADPELVPAMSNEALRMISPVQHMRRTALADTELNGQRIAKDEKVILWYPAANRDPEVFADPDRFDLTRENVDKHIAFGHGPHKCLGNRIAQMQLQSAFRKIFERFPNIAWTGRQTIAPNTLVHAISSLEVNLYGLGKDRPTQVRTGR</sequence>
<keyword evidence="6 8" id="KW-0503">Monooxygenase</keyword>
<dbReference type="RefSeq" id="WP_121212305.1">
    <property type="nucleotide sequence ID" value="NZ_RBIM01000007.1"/>
</dbReference>
<dbReference type="GO" id="GO:0016705">
    <property type="term" value="F:oxidoreductase activity, acting on paired donors, with incorporation or reduction of molecular oxygen"/>
    <property type="evidence" value="ECO:0007669"/>
    <property type="project" value="InterPro"/>
</dbReference>
<dbReference type="InterPro" id="IPR036396">
    <property type="entry name" value="Cyt_P450_sf"/>
</dbReference>
<dbReference type="InterPro" id="IPR001128">
    <property type="entry name" value="Cyt_P450"/>
</dbReference>
<dbReference type="PANTHER" id="PTHR46696:SF1">
    <property type="entry name" value="CYTOCHROME P450 YJIB-RELATED"/>
    <property type="match status" value="1"/>
</dbReference>
<accession>A0A495D3J3</accession>
<dbReference type="PRINTS" id="PR00385">
    <property type="entry name" value="P450"/>
</dbReference>
<dbReference type="InterPro" id="IPR017972">
    <property type="entry name" value="Cyt_P450_CS"/>
</dbReference>
<evidence type="ECO:0000256" key="8">
    <source>
        <dbReference type="RuleBase" id="RU000461"/>
    </source>
</evidence>
<evidence type="ECO:0000313" key="10">
    <source>
        <dbReference type="Proteomes" id="UP000273675"/>
    </source>
</evidence>
<dbReference type="GO" id="GO:0004497">
    <property type="term" value="F:monooxygenase activity"/>
    <property type="evidence" value="ECO:0007669"/>
    <property type="project" value="UniProtKB-KW"/>
</dbReference>
<dbReference type="FunFam" id="1.10.630.10:FF:000018">
    <property type="entry name" value="Cytochrome P450 monooxygenase"/>
    <property type="match status" value="1"/>
</dbReference>
<keyword evidence="3 8" id="KW-0479">Metal-binding</keyword>
<keyword evidence="4 8" id="KW-0560">Oxidoreductase</keyword>
<comment type="caution">
    <text evidence="9">The sequence shown here is derived from an EMBL/GenBank/DDBJ whole genome shotgun (WGS) entry which is preliminary data.</text>
</comment>
<evidence type="ECO:0000256" key="7">
    <source>
        <dbReference type="ARBA" id="ARBA00043906"/>
    </source>
</evidence>
<evidence type="ECO:0000256" key="1">
    <source>
        <dbReference type="ARBA" id="ARBA00010617"/>
    </source>
</evidence>
<evidence type="ECO:0000256" key="3">
    <source>
        <dbReference type="ARBA" id="ARBA00022723"/>
    </source>
</evidence>
<evidence type="ECO:0000256" key="2">
    <source>
        <dbReference type="ARBA" id="ARBA00022617"/>
    </source>
</evidence>
<gene>
    <name evidence="9" type="ORF">C7435_3021</name>
</gene>
<dbReference type="GO" id="GO:0005506">
    <property type="term" value="F:iron ion binding"/>
    <property type="evidence" value="ECO:0007669"/>
    <property type="project" value="InterPro"/>
</dbReference>
<comment type="similarity">
    <text evidence="1 8">Belongs to the cytochrome P450 family.</text>
</comment>
<dbReference type="AlphaFoldDB" id="A0A495D3J3"/>
<dbReference type="CDD" id="cd11033">
    <property type="entry name" value="CYP142-like"/>
    <property type="match status" value="1"/>
</dbReference>
<name>A0A495D3J3_9PROT</name>
<keyword evidence="2 8" id="KW-0349">Heme</keyword>
<organism evidence="9 10">
    <name type="scientific">Maricaulis maris</name>
    <dbReference type="NCBI Taxonomy" id="74318"/>
    <lineage>
        <taxon>Bacteria</taxon>
        <taxon>Pseudomonadati</taxon>
        <taxon>Pseudomonadota</taxon>
        <taxon>Alphaproteobacteria</taxon>
        <taxon>Maricaulales</taxon>
        <taxon>Maricaulaceae</taxon>
        <taxon>Maricaulis</taxon>
    </lineage>
</organism>
<dbReference type="Gene3D" id="1.10.630.10">
    <property type="entry name" value="Cytochrome P450"/>
    <property type="match status" value="1"/>
</dbReference>
<dbReference type="PANTHER" id="PTHR46696">
    <property type="entry name" value="P450, PUTATIVE (EUROFUNG)-RELATED"/>
    <property type="match status" value="1"/>
</dbReference>
<dbReference type="PROSITE" id="PS00086">
    <property type="entry name" value="CYTOCHROME_P450"/>
    <property type="match status" value="1"/>
</dbReference>
<dbReference type="SUPFAM" id="SSF48264">
    <property type="entry name" value="Cytochrome P450"/>
    <property type="match status" value="1"/>
</dbReference>
<evidence type="ECO:0000256" key="6">
    <source>
        <dbReference type="ARBA" id="ARBA00023033"/>
    </source>
</evidence>
<dbReference type="EMBL" id="RBIM01000007">
    <property type="protein sequence ID" value="RKQ95329.1"/>
    <property type="molecule type" value="Genomic_DNA"/>
</dbReference>